<evidence type="ECO:0000256" key="1">
    <source>
        <dbReference type="ARBA" id="ARBA00023015"/>
    </source>
</evidence>
<dbReference type="InterPro" id="IPR036388">
    <property type="entry name" value="WH-like_DNA-bd_sf"/>
</dbReference>
<dbReference type="GO" id="GO:0006355">
    <property type="term" value="P:regulation of DNA-templated transcription"/>
    <property type="evidence" value="ECO:0007669"/>
    <property type="project" value="InterPro"/>
</dbReference>
<dbReference type="Pfam" id="PF00196">
    <property type="entry name" value="GerE"/>
    <property type="match status" value="1"/>
</dbReference>
<sequence length="371" mass="41896">MAGLYGQQHVHRITSLEKGTWTSRSYREAVLRHLQPVIPYDAYCFTTVDPSTLLSTGAVTEDGVEAIHDQLFINEYMEEDIHKYADLVQSDQHTAILYASVHSNPESSVRYKNILLPAGFGDEMRTVFISNDSCWGYLTLYRKADRPAFTEQERSQLEEWTYSIAKMLRITSLTLIEEMKRESPAEPGILLASNALKLVSLNTSAEYWISQLRLMEGISPNTLPRPVRAVASHLLSQLQLEQSAACKSLCASPSKVCIQLPDGRYLMLQASHLKQLDGSDQIAVMLNQAMPQELLSVLAECHGLSPREREVLGYVLRSYSSKEIAAAMYISTYTVQDHLKSIFDKTGVSSRRELIWYFVSRFQLTDELTIG</sequence>
<dbReference type="PROSITE" id="PS50043">
    <property type="entry name" value="HTH_LUXR_2"/>
    <property type="match status" value="1"/>
</dbReference>
<dbReference type="AlphaFoldDB" id="A0AAU8NIF9"/>
<organism evidence="5">
    <name type="scientific">Paenibacillus sp. AN1007</name>
    <dbReference type="NCBI Taxonomy" id="3151385"/>
    <lineage>
        <taxon>Bacteria</taxon>
        <taxon>Bacillati</taxon>
        <taxon>Bacillota</taxon>
        <taxon>Bacilli</taxon>
        <taxon>Bacillales</taxon>
        <taxon>Paenibacillaceae</taxon>
        <taxon>Paenibacillus</taxon>
    </lineage>
</organism>
<keyword evidence="2" id="KW-0238">DNA-binding</keyword>
<proteinExistence type="predicted"/>
<dbReference type="SMART" id="SM00421">
    <property type="entry name" value="HTH_LUXR"/>
    <property type="match status" value="1"/>
</dbReference>
<dbReference type="PRINTS" id="PR00038">
    <property type="entry name" value="HTHLUXR"/>
</dbReference>
<accession>A0AAU8NIF9</accession>
<dbReference type="CDD" id="cd06170">
    <property type="entry name" value="LuxR_C_like"/>
    <property type="match status" value="1"/>
</dbReference>
<protein>
    <submittedName>
        <fullName evidence="5">Helix-turn-helix transcriptional regulator</fullName>
    </submittedName>
</protein>
<evidence type="ECO:0000259" key="4">
    <source>
        <dbReference type="PROSITE" id="PS50043"/>
    </source>
</evidence>
<dbReference type="PANTHER" id="PTHR44688">
    <property type="entry name" value="DNA-BINDING TRANSCRIPTIONAL ACTIVATOR DEVR_DOSR"/>
    <property type="match status" value="1"/>
</dbReference>
<dbReference type="GO" id="GO:0003677">
    <property type="term" value="F:DNA binding"/>
    <property type="evidence" value="ECO:0007669"/>
    <property type="project" value="UniProtKB-KW"/>
</dbReference>
<dbReference type="RefSeq" id="WP_366296269.1">
    <property type="nucleotide sequence ID" value="NZ_CP159992.1"/>
</dbReference>
<keyword evidence="3" id="KW-0804">Transcription</keyword>
<feature type="domain" description="HTH luxR-type" evidence="4">
    <location>
        <begin position="297"/>
        <end position="362"/>
    </location>
</feature>
<dbReference type="InterPro" id="IPR016032">
    <property type="entry name" value="Sig_transdc_resp-reg_C-effctor"/>
</dbReference>
<dbReference type="InterPro" id="IPR000792">
    <property type="entry name" value="Tscrpt_reg_LuxR_C"/>
</dbReference>
<reference evidence="5" key="1">
    <citation type="submission" date="2024-05" db="EMBL/GenBank/DDBJ databases">
        <title>Draft genome assemblies of 36 bacteria isolated from hibernating arctic ground squirrels.</title>
        <authorList>
            <person name="McKee H."/>
            <person name="Mullen L."/>
            <person name="Drown D.M."/>
            <person name="Duddleston K.N."/>
        </authorList>
    </citation>
    <scope>NUCLEOTIDE SEQUENCE</scope>
    <source>
        <strain evidence="5">AN1007</strain>
    </source>
</reference>
<dbReference type="Gene3D" id="1.10.10.10">
    <property type="entry name" value="Winged helix-like DNA-binding domain superfamily/Winged helix DNA-binding domain"/>
    <property type="match status" value="1"/>
</dbReference>
<keyword evidence="1" id="KW-0805">Transcription regulation</keyword>
<gene>
    <name evidence="5" type="ORF">ABXS70_13295</name>
</gene>
<evidence type="ECO:0000256" key="3">
    <source>
        <dbReference type="ARBA" id="ARBA00023163"/>
    </source>
</evidence>
<evidence type="ECO:0000256" key="2">
    <source>
        <dbReference type="ARBA" id="ARBA00023125"/>
    </source>
</evidence>
<name>A0AAU8NIF9_9BACL</name>
<evidence type="ECO:0000313" key="5">
    <source>
        <dbReference type="EMBL" id="XCP97607.1"/>
    </source>
</evidence>
<dbReference type="EMBL" id="CP159992">
    <property type="protein sequence ID" value="XCP97607.1"/>
    <property type="molecule type" value="Genomic_DNA"/>
</dbReference>
<dbReference type="SUPFAM" id="SSF46894">
    <property type="entry name" value="C-terminal effector domain of the bipartite response regulators"/>
    <property type="match status" value="1"/>
</dbReference>
<dbReference type="PANTHER" id="PTHR44688:SF16">
    <property type="entry name" value="DNA-BINDING TRANSCRIPTIONAL ACTIVATOR DEVR_DOSR"/>
    <property type="match status" value="1"/>
</dbReference>